<accession>A0A0D8HE11</accession>
<sequence length="428" mass="47732">MIHDVPDNERICSGCGAPYAAFGEETPYQIDWQVHIVRHRHRRPTYRRTCKCQTRGMLVAPVPAKPIPKGMFTSGFLGRLVVEKYVIGRPLERIVAALSNDGFEVSKGTLTGALKALSDLLEQLDAAIRERNAKSAHLHIDETSWKVFEAVADKAGNRWWLWTFLGPDTVVFLIDPKCSTRVVAEHLGIDIDAGSLEPGRQLLISSDFYSVYQSLGALEGVDPLWCWAHIRRYFIRASDAHQELRSWTTSWLARIGSLYVAHHARQALETGTTGRLRAEEDFTRIIRAMDTARKAEACDPTLHPGAIKVLATLDREWEGLCRHEEFPELPLDNNPAEAVLRNPAVIRKNCYGSGSIWAATLAARIWTITATAQRAGCNPLAYLIAYLQECAAAGGRAPNPAALERFFPWVASETDLVEWRMSPPGPMP</sequence>
<reference evidence="2 3" key="1">
    <citation type="submission" date="2015-01" db="EMBL/GenBank/DDBJ databases">
        <title>Draft genome of the acidophilic iron oxidizer Acidithrix ferrooxidans strain Py-F3.</title>
        <authorList>
            <person name="Poehlein A."/>
            <person name="Eisen S."/>
            <person name="Schloemann M."/>
            <person name="Johnson B.D."/>
            <person name="Daniel R."/>
            <person name="Muehling M."/>
        </authorList>
    </citation>
    <scope>NUCLEOTIDE SEQUENCE [LARGE SCALE GENOMIC DNA]</scope>
    <source>
        <strain evidence="2 3">Py-F3</strain>
    </source>
</reference>
<dbReference type="Proteomes" id="UP000032360">
    <property type="component" value="Unassembled WGS sequence"/>
</dbReference>
<dbReference type="STRING" id="1280514.AXFE_29690"/>
<proteinExistence type="predicted"/>
<feature type="domain" description="Transposase IS66 central" evidence="1">
    <location>
        <begin position="69"/>
        <end position="360"/>
    </location>
</feature>
<dbReference type="InterPro" id="IPR052344">
    <property type="entry name" value="Transposase-related"/>
</dbReference>
<dbReference type="PANTHER" id="PTHR33678:SF2">
    <property type="match status" value="1"/>
</dbReference>
<organism evidence="2 3">
    <name type="scientific">Acidithrix ferrooxidans</name>
    <dbReference type="NCBI Taxonomy" id="1280514"/>
    <lineage>
        <taxon>Bacteria</taxon>
        <taxon>Bacillati</taxon>
        <taxon>Actinomycetota</taxon>
        <taxon>Acidimicrobiia</taxon>
        <taxon>Acidimicrobiales</taxon>
        <taxon>Acidimicrobiaceae</taxon>
        <taxon>Acidithrix</taxon>
    </lineage>
</organism>
<dbReference type="NCBIfam" id="NF033517">
    <property type="entry name" value="transpos_IS66"/>
    <property type="match status" value="1"/>
</dbReference>
<evidence type="ECO:0000313" key="3">
    <source>
        <dbReference type="Proteomes" id="UP000032360"/>
    </source>
</evidence>
<evidence type="ECO:0000259" key="1">
    <source>
        <dbReference type="Pfam" id="PF03050"/>
    </source>
</evidence>
<comment type="caution">
    <text evidence="2">The sequence shown here is derived from an EMBL/GenBank/DDBJ whole genome shotgun (WGS) entry which is preliminary data.</text>
</comment>
<dbReference type="PANTHER" id="PTHR33678">
    <property type="entry name" value="BLL1576 PROTEIN"/>
    <property type="match status" value="1"/>
</dbReference>
<evidence type="ECO:0000313" key="2">
    <source>
        <dbReference type="EMBL" id="KJF16168.1"/>
    </source>
</evidence>
<protein>
    <submittedName>
        <fullName evidence="2">Transposase IS66 family protein</fullName>
    </submittedName>
</protein>
<dbReference type="PATRIC" id="fig|1280514.3.peg.3929"/>
<dbReference type="AlphaFoldDB" id="A0A0D8HE11"/>
<gene>
    <name evidence="2" type="ORF">AXFE_29690</name>
</gene>
<dbReference type="InterPro" id="IPR004291">
    <property type="entry name" value="Transposase_IS66_central"/>
</dbReference>
<dbReference type="Pfam" id="PF03050">
    <property type="entry name" value="DDE_Tnp_IS66"/>
    <property type="match status" value="1"/>
</dbReference>
<keyword evidence="3" id="KW-1185">Reference proteome</keyword>
<name>A0A0D8HE11_9ACTN</name>
<dbReference type="EMBL" id="JXYS01000095">
    <property type="protein sequence ID" value="KJF16168.1"/>
    <property type="molecule type" value="Genomic_DNA"/>
</dbReference>